<dbReference type="InterPro" id="IPR029063">
    <property type="entry name" value="SAM-dependent_MTases_sf"/>
</dbReference>
<feature type="compositionally biased region" description="Polar residues" evidence="4">
    <location>
        <begin position="585"/>
        <end position="596"/>
    </location>
</feature>
<keyword evidence="2" id="KW-0489">Methyltransferase</keyword>
<accession>A0A8J4CII8</accession>
<evidence type="ECO:0000313" key="5">
    <source>
        <dbReference type="EMBL" id="GIL80287.1"/>
    </source>
</evidence>
<dbReference type="Proteomes" id="UP000747110">
    <property type="component" value="Unassembled WGS sequence"/>
</dbReference>
<gene>
    <name evidence="5" type="ORF">Vretifemale_9439</name>
    <name evidence="6" type="ORF">Vretimale_19907</name>
</gene>
<evidence type="ECO:0000313" key="7">
    <source>
        <dbReference type="Proteomes" id="UP000747110"/>
    </source>
</evidence>
<dbReference type="Gene3D" id="3.40.50.150">
    <property type="entry name" value="Vaccinia Virus protein VP39"/>
    <property type="match status" value="1"/>
</dbReference>
<sequence length="912" mass="95244">MKCGMALKLLPEDLSDVPSHLADRYEAQAGRNWDLFYRRNANKFFKDRHYLHKEFPDLARGPATLLEVGCGVGNTVFPLLEVNPALKIYCCDFAPSAIELVRQNPLYEASGGAVQAFVADITSDFLVAPQSEGGCGVPEGGCDLATMIFVLSAIHPQRMAAAVHNVAKCLRPGSGRLLFRDYAEGDLAQERLAGGDRPKRLGPNFYVRGDGTRCYYFSQPEVLSLFTAAGFMCDSVTLHERTVVNHKRDIAMDRRWLQAIFTLRQYQPPPIPLKELLGKPAPSYTQNHHHLAHRQHQQPRHLIQRNQHRHEEPGVDDPRSPGRGGGDASNCDVNSECSGMDVDTDGHHSTAGVAATQPSLGGTCGVASGLYGGSWLTGAAGRLASHLAAGPGQPSGRALLPETLDSAEDLRAQLSPHNHHNHLKRNHHSPQHHLQGRLRNHDMEVSGGRSIRTCDDVAEGGMEPILVDGCGSAAMEELACWPGKSRAGGEDRFNNEDCGGGGSGGGLSLESELEAEFFATIGRDSAEVVAEEVAATGAALSRVRLADVAEIAAARFSPTPAAAAPKGAASGGGGGGNSGLCSGGLQQSAATPQQPRGPQIGLAPLSCEVDVPVAVGVSFRCLLSGQEPPPTGVPPATMALARILLASPRMLAGRCALQLGPARLAAAPAVAEPPLPLPHAASVLPAMAAVRGSARRVVVSEARREGLEAAAADLRRNAHLVVIERLRLMMLDWAASPPDGGSAAAAAVTGAAGYTYVHGAVRQIRDVLQTQPTGYDIVYAADPLSEVTAAVTNTNAALTGAMAIEAAKALFSVAGQLVAGGRGVEIPGSAAPAAQLLYGIAERQGLLLLCVPGAWAATHGVGFAALAAVCGWELLVPEQLAELYGADVAAAANLGCTALAFRKRGGASAVTA</sequence>
<dbReference type="InterPro" id="IPR026113">
    <property type="entry name" value="METTL2/6/8-like"/>
</dbReference>
<evidence type="ECO:0000313" key="6">
    <source>
        <dbReference type="EMBL" id="GIM17359.1"/>
    </source>
</evidence>
<dbReference type="Pfam" id="PF13489">
    <property type="entry name" value="Methyltransf_23"/>
    <property type="match status" value="1"/>
</dbReference>
<dbReference type="EMBL" id="BNCQ01000108">
    <property type="protein sequence ID" value="GIM17359.1"/>
    <property type="molecule type" value="Genomic_DNA"/>
</dbReference>
<comment type="caution">
    <text evidence="5">The sequence shown here is derived from an EMBL/GenBank/DDBJ whole genome shotgun (WGS) entry which is preliminary data.</text>
</comment>
<proteinExistence type="inferred from homology"/>
<keyword evidence="3" id="KW-0808">Transferase</keyword>
<dbReference type="Proteomes" id="UP000722791">
    <property type="component" value="Unassembled WGS sequence"/>
</dbReference>
<dbReference type="CDD" id="cd02440">
    <property type="entry name" value="AdoMet_MTases"/>
    <property type="match status" value="1"/>
</dbReference>
<feature type="region of interest" description="Disordered" evidence="4">
    <location>
        <begin position="560"/>
        <end position="597"/>
    </location>
</feature>
<comment type="similarity">
    <text evidence="1">Belongs to the methyltransferase superfamily. METL family.</text>
</comment>
<dbReference type="OrthoDB" id="417697at2759"/>
<dbReference type="SUPFAM" id="SSF53335">
    <property type="entry name" value="S-adenosyl-L-methionine-dependent methyltransferases"/>
    <property type="match status" value="1"/>
</dbReference>
<reference evidence="5" key="1">
    <citation type="journal article" date="2021" name="Proc. Natl. Acad. Sci. U.S.A.">
        <title>Three genomes in the algal genus Volvox reveal the fate of a haploid sex-determining region after a transition to homothallism.</title>
        <authorList>
            <person name="Yamamoto K."/>
            <person name="Hamaji T."/>
            <person name="Kawai-Toyooka H."/>
            <person name="Matsuzaki R."/>
            <person name="Takahashi F."/>
            <person name="Nishimura Y."/>
            <person name="Kawachi M."/>
            <person name="Noguchi H."/>
            <person name="Minakuchi Y."/>
            <person name="Umen J.G."/>
            <person name="Toyoda A."/>
            <person name="Nozaki H."/>
        </authorList>
    </citation>
    <scope>NUCLEOTIDE SEQUENCE</scope>
    <source>
        <strain evidence="6">NIES-3785</strain>
        <strain evidence="5">NIES-3786</strain>
    </source>
</reference>
<protein>
    <recommendedName>
        <fullName evidence="8">Methyltransferase type 12 domain-containing protein</fullName>
    </recommendedName>
</protein>
<feature type="compositionally biased region" description="Basic and acidic residues" evidence="4">
    <location>
        <begin position="309"/>
        <end position="320"/>
    </location>
</feature>
<keyword evidence="7" id="KW-1185">Reference proteome</keyword>
<feature type="compositionally biased region" description="Basic residues" evidence="4">
    <location>
        <begin position="287"/>
        <end position="308"/>
    </location>
</feature>
<dbReference type="GO" id="GO:0008757">
    <property type="term" value="F:S-adenosylmethionine-dependent methyltransferase activity"/>
    <property type="evidence" value="ECO:0007669"/>
    <property type="project" value="UniProtKB-ARBA"/>
</dbReference>
<evidence type="ECO:0000256" key="4">
    <source>
        <dbReference type="SAM" id="MobiDB-lite"/>
    </source>
</evidence>
<dbReference type="PANTHER" id="PTHR22809">
    <property type="entry name" value="METHYLTRANSFERASE-RELATED"/>
    <property type="match status" value="1"/>
</dbReference>
<dbReference type="AlphaFoldDB" id="A0A8J4CII8"/>
<dbReference type="PANTHER" id="PTHR22809:SF5">
    <property type="entry name" value="TRNA N(3)-METHYLCYTIDINE METHYLTRANSFERASE METTL6"/>
    <property type="match status" value="1"/>
</dbReference>
<name>A0A8J4CII8_9CHLO</name>
<dbReference type="EMBL" id="BNCP01000018">
    <property type="protein sequence ID" value="GIL80287.1"/>
    <property type="molecule type" value="Genomic_DNA"/>
</dbReference>
<evidence type="ECO:0000256" key="3">
    <source>
        <dbReference type="ARBA" id="ARBA00022679"/>
    </source>
</evidence>
<evidence type="ECO:0000256" key="1">
    <source>
        <dbReference type="ARBA" id="ARBA00009725"/>
    </source>
</evidence>
<evidence type="ECO:0008006" key="8">
    <source>
        <dbReference type="Google" id="ProtNLM"/>
    </source>
</evidence>
<dbReference type="GO" id="GO:0032259">
    <property type="term" value="P:methylation"/>
    <property type="evidence" value="ECO:0007669"/>
    <property type="project" value="UniProtKB-KW"/>
</dbReference>
<organism evidence="5 7">
    <name type="scientific">Volvox reticuliferus</name>
    <dbReference type="NCBI Taxonomy" id="1737510"/>
    <lineage>
        <taxon>Eukaryota</taxon>
        <taxon>Viridiplantae</taxon>
        <taxon>Chlorophyta</taxon>
        <taxon>core chlorophytes</taxon>
        <taxon>Chlorophyceae</taxon>
        <taxon>CS clade</taxon>
        <taxon>Chlamydomonadales</taxon>
        <taxon>Volvocaceae</taxon>
        <taxon>Volvox</taxon>
    </lineage>
</organism>
<feature type="region of interest" description="Disordered" evidence="4">
    <location>
        <begin position="277"/>
        <end position="360"/>
    </location>
</feature>
<feature type="compositionally biased region" description="Gly residues" evidence="4">
    <location>
        <begin position="569"/>
        <end position="582"/>
    </location>
</feature>
<dbReference type="GO" id="GO:0008173">
    <property type="term" value="F:RNA methyltransferase activity"/>
    <property type="evidence" value="ECO:0007669"/>
    <property type="project" value="UniProtKB-ARBA"/>
</dbReference>
<evidence type="ECO:0000256" key="2">
    <source>
        <dbReference type="ARBA" id="ARBA00022603"/>
    </source>
</evidence>